<evidence type="ECO:0000313" key="11">
    <source>
        <dbReference type="Proteomes" id="UP000314985"/>
    </source>
</evidence>
<dbReference type="InterPro" id="IPR001631">
    <property type="entry name" value="TopoI"/>
</dbReference>
<dbReference type="SUPFAM" id="SSF56741">
    <property type="entry name" value="Eukaryotic DNA topoisomerase I, N-terminal DNA-binding fragment"/>
    <property type="match status" value="1"/>
</dbReference>
<dbReference type="CDD" id="cd00659">
    <property type="entry name" value="Topo_IB_C"/>
    <property type="match status" value="1"/>
</dbReference>
<protein>
    <recommendedName>
        <fullName evidence="7">DNA topoisomerase I</fullName>
        <ecNumber evidence="7">5.6.2.1</ecNumber>
    </recommendedName>
    <alternativeName>
        <fullName evidence="7">DNA topoisomerase 1</fullName>
    </alternativeName>
</protein>
<dbReference type="PRINTS" id="PR00416">
    <property type="entry name" value="EUTPISMRASEI"/>
</dbReference>
<dbReference type="Ensembl" id="ENSSSCT00070039642.1">
    <property type="protein sequence ID" value="ENSSSCP00070033204.1"/>
    <property type="gene ID" value="ENSSSCG00070019987.1"/>
</dbReference>
<keyword evidence="4 6" id="KW-0238">DNA-binding</keyword>
<reference evidence="10 11" key="1">
    <citation type="submission" date="2017-08" db="EMBL/GenBank/DDBJ databases">
        <title>USMARCv1.0.</title>
        <authorList>
            <person name="Hannum G.I."/>
            <person name="Koren S."/>
            <person name="Schroeder S.G."/>
            <person name="Chin S.C."/>
            <person name="Nonneman D.J."/>
            <person name="Becker S.A."/>
            <person name="Rosen B.D."/>
            <person name="Bickhart D.M."/>
            <person name="Putnam N.H."/>
            <person name="Green R.E."/>
            <person name="Tuggle C.K."/>
            <person name="Liu H."/>
            <person name="Rohrer G.A."/>
            <person name="Warr A."/>
            <person name="Hall R."/>
            <person name="Kim K."/>
            <person name="Hume D.A."/>
            <person name="Talbot R."/>
            <person name="Chow W."/>
            <person name="Howe K."/>
            <person name="Schwartz A.S."/>
            <person name="Watson M."/>
            <person name="Archibald A.L."/>
            <person name="Phillippy A.M."/>
            <person name="Smith T.P.L."/>
        </authorList>
    </citation>
    <scope>NUCLEOTIDE SEQUENCE [LARGE SCALE GENOMIC DNA]</scope>
</reference>
<dbReference type="PROSITE" id="PS52038">
    <property type="entry name" value="TOPO_IB_2"/>
    <property type="match status" value="1"/>
</dbReference>
<dbReference type="GO" id="GO:0006265">
    <property type="term" value="P:DNA topological change"/>
    <property type="evidence" value="ECO:0007669"/>
    <property type="project" value="UniProtKB-UniRule"/>
</dbReference>
<feature type="compositionally biased region" description="Polar residues" evidence="8">
    <location>
        <begin position="39"/>
        <end position="48"/>
    </location>
</feature>
<dbReference type="FunFam" id="2.170.11.10:FF:000002">
    <property type="entry name" value="DNA topoisomerase I"/>
    <property type="match status" value="1"/>
</dbReference>
<evidence type="ECO:0000256" key="6">
    <source>
        <dbReference type="PROSITE-ProRule" id="PRU01382"/>
    </source>
</evidence>
<dbReference type="GO" id="GO:0005694">
    <property type="term" value="C:chromosome"/>
    <property type="evidence" value="ECO:0007669"/>
    <property type="project" value="InterPro"/>
</dbReference>
<feature type="region of interest" description="Disordered" evidence="8">
    <location>
        <begin position="136"/>
        <end position="155"/>
    </location>
</feature>
<dbReference type="FunFam" id="1.10.10.41:FF:000001">
    <property type="entry name" value="DNA topoisomerase I"/>
    <property type="match status" value="1"/>
</dbReference>
<dbReference type="Pfam" id="PF01028">
    <property type="entry name" value="Topoisom_I"/>
    <property type="match status" value="1"/>
</dbReference>
<dbReference type="SUPFAM" id="SSF56349">
    <property type="entry name" value="DNA breaking-rejoining enzymes"/>
    <property type="match status" value="1"/>
</dbReference>
<feature type="domain" description="DNA topoisomerase I eukaryotic-type" evidence="9">
    <location>
        <begin position="319"/>
        <end position="627"/>
    </location>
</feature>
<dbReference type="InterPro" id="IPR036202">
    <property type="entry name" value="TopoI_DNA-bd_euk_N_sf"/>
</dbReference>
<sequence>MEAGPVWWLLARLAGGRSGAGGGGGLGRAPRDALGGTRPTANSRPSLASSRLTRLGRLSAGISARSLSPGGSWSCCPLSPASCSTPHWAPARPLWSKNGPESARRWLPGRPLEPVPGSGAALKEPLQAAEVGLLGSRPERGADPLGGGAAGRGRGRRNCWASRRWEEERSPRGVRWTQLEHRGPCFAPPYEPLPDGVRFYYDGKPMKLSLAAEEVATFYGKMLEHEYTTKEVFRHNFFRDWRKEMTAAERKVIKRLSKCDFTEIHRHFADRAAARRALPREEKQRLKEEAEKLQQEFGYCILDGHREKIGNFKTEPPGLFRGRGDHPKMGMLKRRVLPEDVTINCGRDSKVPEPPAGHQWKEVRSDRTVTWLASWTENVQNATKYVMLNPSSKLKGERDWEKYEVARRLKGVVDEIRSRYRADWKSREMKARQRAVALYFIDKLALRAGNEKEEGESADTVGCCSLRVEHVQLHPEADGCPYVVEFDFLGKDSIRYYNKVPVEKPVYRNLQLFLENKDPGEELFDRLTTASLNKHLQDLMDGLTAKVFRTYNASITLQGQLRALTRGACPLVWDRAPVRGMMPCGQCLGQRGGGLAWSKCGLSRKGQGCVCLSWKGPGPQAEPSLQGPLLLALASPGPPHRSCPAGSRILSAVPAQLCVSPSCAGTFFLPPSDPVIQAPPPSGSPVGAPGHGLMPSWGLGRSQLCPCCGPRGPNPCRWGPPPVSSLGAQ</sequence>
<dbReference type="GO" id="GO:0003917">
    <property type="term" value="F:DNA topoisomerase type I (single strand cut, ATP-independent) activity"/>
    <property type="evidence" value="ECO:0007669"/>
    <property type="project" value="UniProtKB-UniRule"/>
</dbReference>
<comment type="function">
    <text evidence="7">Releases the supercoiling and torsional tension of DNA introduced during the DNA replication and transcription by transiently cleaving and rejoining one strand of the DNA duplex. Introduces a single-strand break via transesterification at the specific target site 5'-[CT]CCTTp site in duplex DNA. The scissile phosphodiester is attacked by the catalytic tyrosine of the enzyme, resulting in the formation of a DNA-(3'-phosphotyrosyl)-enzyme intermediate and the expulsion of a 5'-OH DNA strand. The free DNA strand then undergoes passage around the unbroken strand thus removing DNA supercoils. Finally, in the religation step, the DNA 5'-OH attacks the covalent intermediate to expel the active-site tyrosine and restore the DNA phosphodiester backbone.</text>
</comment>
<name>A0A4X1UT35_PIG</name>
<dbReference type="InterPro" id="IPR014711">
    <property type="entry name" value="TopoI_cat_a-hlx-sub_euk"/>
</dbReference>
<keyword evidence="5 7" id="KW-0413">Isomerase</keyword>
<dbReference type="CDD" id="cd03488">
    <property type="entry name" value="Topoisomer_IB_N_htopoI_like"/>
    <property type="match status" value="1"/>
</dbReference>
<accession>A0A4X1UT35</accession>
<dbReference type="Gene3D" id="3.90.15.10">
    <property type="entry name" value="Topoisomerase I, Chain A, domain 3"/>
    <property type="match status" value="1"/>
</dbReference>
<dbReference type="Gene3D" id="1.10.10.41">
    <property type="entry name" value="Yeast DNA topoisomerase - domain 1"/>
    <property type="match status" value="1"/>
</dbReference>
<evidence type="ECO:0000256" key="7">
    <source>
        <dbReference type="RuleBase" id="RU365101"/>
    </source>
</evidence>
<dbReference type="Proteomes" id="UP000314985">
    <property type="component" value="Chromosome 4"/>
</dbReference>
<comment type="similarity">
    <text evidence="2 7">Belongs to the type IB topoisomerase family.</text>
</comment>
<dbReference type="InterPro" id="IPR013499">
    <property type="entry name" value="TopoI_euk"/>
</dbReference>
<evidence type="ECO:0000256" key="8">
    <source>
        <dbReference type="SAM" id="MobiDB-lite"/>
    </source>
</evidence>
<dbReference type="PANTHER" id="PTHR10290:SF1">
    <property type="entry name" value="DNA TOPOISOMERASE I, MITOCHONDRIAL"/>
    <property type="match status" value="1"/>
</dbReference>
<dbReference type="GO" id="GO:0003677">
    <property type="term" value="F:DNA binding"/>
    <property type="evidence" value="ECO:0007669"/>
    <property type="project" value="UniProtKB-UniRule"/>
</dbReference>
<dbReference type="PANTHER" id="PTHR10290">
    <property type="entry name" value="DNA TOPOISOMERASE I"/>
    <property type="match status" value="1"/>
</dbReference>
<comment type="caution">
    <text evidence="6">Lacks conserved residue(s) required for the propagation of feature annotation.</text>
</comment>
<dbReference type="InterPro" id="IPR051062">
    <property type="entry name" value="Topoisomerase_IB"/>
</dbReference>
<dbReference type="InterPro" id="IPR048045">
    <property type="entry name" value="Topoisomer_I_DNA-bd"/>
</dbReference>
<evidence type="ECO:0000256" key="4">
    <source>
        <dbReference type="ARBA" id="ARBA00023125"/>
    </source>
</evidence>
<evidence type="ECO:0000256" key="1">
    <source>
        <dbReference type="ARBA" id="ARBA00000213"/>
    </source>
</evidence>
<evidence type="ECO:0000256" key="3">
    <source>
        <dbReference type="ARBA" id="ARBA00023029"/>
    </source>
</evidence>
<dbReference type="FunFam" id="3.90.15.10:FF:000005">
    <property type="entry name" value="DNA topoisomerase I"/>
    <property type="match status" value="1"/>
</dbReference>
<dbReference type="InterPro" id="IPR013034">
    <property type="entry name" value="DNA_topo_DNA_db_N_dom1"/>
</dbReference>
<dbReference type="SMART" id="SM00435">
    <property type="entry name" value="TOPEUc"/>
    <property type="match status" value="1"/>
</dbReference>
<evidence type="ECO:0000259" key="9">
    <source>
        <dbReference type="SMART" id="SM00435"/>
    </source>
</evidence>
<comment type="catalytic activity">
    <reaction evidence="1 7">
        <text>ATP-independent breakage of single-stranded DNA, followed by passage and rejoining.</text>
        <dbReference type="EC" id="5.6.2.1"/>
    </reaction>
</comment>
<dbReference type="Gene3D" id="2.170.11.10">
    <property type="entry name" value="DNA Topoisomerase I, domain 2"/>
    <property type="match status" value="1"/>
</dbReference>
<dbReference type="InterPro" id="IPR013030">
    <property type="entry name" value="DNA_topo_DNA_db_N_dom2"/>
</dbReference>
<dbReference type="Pfam" id="PF02919">
    <property type="entry name" value="Topoisom_I_N"/>
    <property type="match status" value="1"/>
</dbReference>
<proteinExistence type="inferred from homology"/>
<dbReference type="EC" id="5.6.2.1" evidence="7"/>
<organism evidence="10 11">
    <name type="scientific">Sus scrofa</name>
    <name type="common">Pig</name>
    <dbReference type="NCBI Taxonomy" id="9823"/>
    <lineage>
        <taxon>Eukaryota</taxon>
        <taxon>Metazoa</taxon>
        <taxon>Chordata</taxon>
        <taxon>Craniata</taxon>
        <taxon>Vertebrata</taxon>
        <taxon>Euteleostomi</taxon>
        <taxon>Mammalia</taxon>
        <taxon>Eutheria</taxon>
        <taxon>Laurasiatheria</taxon>
        <taxon>Artiodactyla</taxon>
        <taxon>Suina</taxon>
        <taxon>Suidae</taxon>
        <taxon>Sus</taxon>
    </lineage>
</organism>
<evidence type="ECO:0000313" key="10">
    <source>
        <dbReference type="Ensembl" id="ENSSSCP00070033204.1"/>
    </source>
</evidence>
<evidence type="ECO:0000256" key="5">
    <source>
        <dbReference type="ARBA" id="ARBA00023235"/>
    </source>
</evidence>
<evidence type="ECO:0000256" key="2">
    <source>
        <dbReference type="ARBA" id="ARBA00006645"/>
    </source>
</evidence>
<dbReference type="InterPro" id="IPR011010">
    <property type="entry name" value="DNA_brk_join_enz"/>
</dbReference>
<feature type="region of interest" description="Disordered" evidence="8">
    <location>
        <begin position="19"/>
        <end position="48"/>
    </location>
</feature>
<dbReference type="InterPro" id="IPR008336">
    <property type="entry name" value="TopoI_DNA-bd_euk"/>
</dbReference>
<dbReference type="AlphaFoldDB" id="A0A4X1UT35"/>
<dbReference type="InterPro" id="IPR013500">
    <property type="entry name" value="TopoI_cat_euk"/>
</dbReference>
<keyword evidence="3 7" id="KW-0799">Topoisomerase</keyword>
<reference evidence="10" key="2">
    <citation type="submission" date="2025-08" db="UniProtKB">
        <authorList>
            <consortium name="Ensembl"/>
        </authorList>
    </citation>
    <scope>IDENTIFICATION</scope>
</reference>
<dbReference type="GO" id="GO:0005634">
    <property type="term" value="C:nucleus"/>
    <property type="evidence" value="ECO:0007669"/>
    <property type="project" value="UniProtKB-ARBA"/>
</dbReference>